<dbReference type="Gene3D" id="3.40.50.10140">
    <property type="entry name" value="Toll/interleukin-1 receptor homology (TIR) domain"/>
    <property type="match status" value="1"/>
</dbReference>
<dbReference type="InterPro" id="IPR000157">
    <property type="entry name" value="TIR_dom"/>
</dbReference>
<dbReference type="SMART" id="SM00255">
    <property type="entry name" value="TIR"/>
    <property type="match status" value="1"/>
</dbReference>
<dbReference type="SUPFAM" id="SSF52200">
    <property type="entry name" value="Toll/Interleukin receptor TIR domain"/>
    <property type="match status" value="1"/>
</dbReference>
<evidence type="ECO:0000313" key="3">
    <source>
        <dbReference type="EMBL" id="CAF2064497.1"/>
    </source>
</evidence>
<reference evidence="3" key="1">
    <citation type="submission" date="2021-01" db="EMBL/GenBank/DDBJ databases">
        <authorList>
            <consortium name="Genoscope - CEA"/>
            <person name="William W."/>
        </authorList>
    </citation>
    <scope>NUCLEOTIDE SEQUENCE</scope>
</reference>
<dbReference type="PANTHER" id="PTHR11017:SF389">
    <property type="entry name" value="DISEASE RESISTANCE PROTEIN (TIR-NBS CLASS)"/>
    <property type="match status" value="1"/>
</dbReference>
<dbReference type="InterPro" id="IPR044974">
    <property type="entry name" value="Disease_R_plants"/>
</dbReference>
<gene>
    <name evidence="3" type="ORF">DARMORV10_C06P47210.1</name>
</gene>
<dbReference type="InterPro" id="IPR035897">
    <property type="entry name" value="Toll_tir_struct_dom_sf"/>
</dbReference>
<dbReference type="SUPFAM" id="SSF52540">
    <property type="entry name" value="P-loop containing nucleoside triphosphate hydrolases"/>
    <property type="match status" value="1"/>
</dbReference>
<dbReference type="PRINTS" id="PR00364">
    <property type="entry name" value="DISEASERSIST"/>
</dbReference>
<dbReference type="Gene3D" id="3.40.50.300">
    <property type="entry name" value="P-loop containing nucleotide triphosphate hydrolases"/>
    <property type="match status" value="1"/>
</dbReference>
<feature type="domain" description="TIR" evidence="2">
    <location>
        <begin position="38"/>
        <end position="227"/>
    </location>
</feature>
<keyword evidence="1" id="KW-0520">NAD</keyword>
<evidence type="ECO:0000256" key="1">
    <source>
        <dbReference type="ARBA" id="ARBA00023027"/>
    </source>
</evidence>
<dbReference type="Pfam" id="PF01582">
    <property type="entry name" value="TIR"/>
    <property type="match status" value="1"/>
</dbReference>
<dbReference type="AlphaFoldDB" id="A0A816QP39"/>
<proteinExistence type="predicted"/>
<dbReference type="InterPro" id="IPR027417">
    <property type="entry name" value="P-loop_NTPase"/>
</dbReference>
<dbReference type="InterPro" id="IPR002182">
    <property type="entry name" value="NB-ARC"/>
</dbReference>
<protein>
    <submittedName>
        <fullName evidence="3">(rape) hypothetical protein</fullName>
    </submittedName>
</protein>
<dbReference type="PROSITE" id="PS50104">
    <property type="entry name" value="TIR"/>
    <property type="match status" value="1"/>
</dbReference>
<dbReference type="Pfam" id="PF00931">
    <property type="entry name" value="NB-ARC"/>
    <property type="match status" value="1"/>
</dbReference>
<evidence type="ECO:0000259" key="2">
    <source>
        <dbReference type="PROSITE" id="PS50104"/>
    </source>
</evidence>
<dbReference type="Proteomes" id="UP001295469">
    <property type="component" value="Chromosome C06"/>
</dbReference>
<organism evidence="3">
    <name type="scientific">Brassica napus</name>
    <name type="common">Rape</name>
    <dbReference type="NCBI Taxonomy" id="3708"/>
    <lineage>
        <taxon>Eukaryota</taxon>
        <taxon>Viridiplantae</taxon>
        <taxon>Streptophyta</taxon>
        <taxon>Embryophyta</taxon>
        <taxon>Tracheophyta</taxon>
        <taxon>Spermatophyta</taxon>
        <taxon>Magnoliopsida</taxon>
        <taxon>eudicotyledons</taxon>
        <taxon>Gunneridae</taxon>
        <taxon>Pentapetalae</taxon>
        <taxon>rosids</taxon>
        <taxon>malvids</taxon>
        <taxon>Brassicales</taxon>
        <taxon>Brassicaceae</taxon>
        <taxon>Brassiceae</taxon>
        <taxon>Brassica</taxon>
    </lineage>
</organism>
<dbReference type="GO" id="GO:0043531">
    <property type="term" value="F:ADP binding"/>
    <property type="evidence" value="ECO:0007669"/>
    <property type="project" value="InterPro"/>
</dbReference>
<dbReference type="GO" id="GO:0007165">
    <property type="term" value="P:signal transduction"/>
    <property type="evidence" value="ECO:0007669"/>
    <property type="project" value="InterPro"/>
</dbReference>
<dbReference type="FunFam" id="3.40.50.10140:FF:000007">
    <property type="entry name" value="Disease resistance protein (TIR-NBS-LRR class)"/>
    <property type="match status" value="1"/>
</dbReference>
<accession>A0A816QP39</accession>
<sequence>MNRILKKLSCFKTKVKSLRLFESNLSLSSSSSSSFTPQKYNVFLNFRGKDTRKNFISFLYRDLVAKEIRTFKDDKELERGRSFPPELLQAIKGSEIAVVVVSKTYSASYWCLEELVKILKLEKQGLIKVLPIFYDVDPCDVRRQAGAVKKHFKKHKKRQSREKIESWRDALTYLAELSGECPQNCLLLDQFLTILFCSVFTLFLLCFALEDDSKLVDGITERISKMLFSVKPRNGNNLIGTDEHMNELYPRLDLNSNQGVQVIGIWGRGSMGRSALARHVHESISHNFEAHCFLEDVRKISQHCRKSHLQEELLSKMQGEGLNTKSSHRCLKAIKARLRNKKVLLVANDVDKIEQLESLGEEFSWFGHGSRVVITTQDRQLLSSWGVKSVYEVELLKCYEVRKLFRSEAFKQREVDPVGLEQSTYRPIYFPGIKFFWTLKCLVALLCDRSKLRERLNALIYSR</sequence>
<name>A0A816QP39_BRANA</name>
<dbReference type="GO" id="GO:0006952">
    <property type="term" value="P:defense response"/>
    <property type="evidence" value="ECO:0007669"/>
    <property type="project" value="InterPro"/>
</dbReference>
<dbReference type="PANTHER" id="PTHR11017">
    <property type="entry name" value="LEUCINE-RICH REPEAT-CONTAINING PROTEIN"/>
    <property type="match status" value="1"/>
</dbReference>
<dbReference type="EMBL" id="HG994370">
    <property type="protein sequence ID" value="CAF2064497.1"/>
    <property type="molecule type" value="Genomic_DNA"/>
</dbReference>